<protein>
    <recommendedName>
        <fullName evidence="6">Translation factor GUF1 homolog, mitochondrial</fullName>
        <ecNumber evidence="6">3.6.5.n1</ecNumber>
    </recommendedName>
    <alternativeName>
        <fullName evidence="6">Elongation factor 4 homolog</fullName>
        <shortName evidence="6">EF-4</shortName>
    </alternativeName>
    <alternativeName>
        <fullName evidence="6">GTPase GUF1 homolog</fullName>
    </alternativeName>
    <alternativeName>
        <fullName evidence="6">Ribosomal back-translocase</fullName>
    </alternativeName>
</protein>
<keyword evidence="6" id="KW-0496">Mitochondrion</keyword>
<dbReference type="InterPro" id="IPR000640">
    <property type="entry name" value="EFG_V-like"/>
</dbReference>
<comment type="subcellular location">
    <subcellularLocation>
        <location evidence="6">Mitochondrion inner membrane</location>
        <topology evidence="6">Peripheral membrane protein</topology>
        <orientation evidence="6">Matrix side</orientation>
    </subcellularLocation>
</comment>
<comment type="similarity">
    <text evidence="1">Belongs to the TRAFAC class translation factor GTPase superfamily. Classic translation factor GTPase family. LepA subfamily.</text>
</comment>
<proteinExistence type="inferred from homology"/>
<dbReference type="OrthoDB" id="1074at2759"/>
<dbReference type="InterPro" id="IPR035654">
    <property type="entry name" value="LepA_IV"/>
</dbReference>
<dbReference type="GO" id="GO:0043022">
    <property type="term" value="F:ribosome binding"/>
    <property type="evidence" value="ECO:0007669"/>
    <property type="project" value="UniProtKB-UniRule"/>
</dbReference>
<dbReference type="InterPro" id="IPR006297">
    <property type="entry name" value="EF-4"/>
</dbReference>
<evidence type="ECO:0000313" key="9">
    <source>
        <dbReference type="EMBL" id="BAM79114.1"/>
    </source>
</evidence>
<dbReference type="GO" id="GO:0005743">
    <property type="term" value="C:mitochondrial inner membrane"/>
    <property type="evidence" value="ECO:0007669"/>
    <property type="project" value="UniProtKB-SubCell"/>
</dbReference>
<dbReference type="NCBIfam" id="TIGR01393">
    <property type="entry name" value="lepA"/>
    <property type="match status" value="1"/>
</dbReference>
<organism evidence="9 10">
    <name type="scientific">Cyanidioschyzon merolae (strain NIES-3377 / 10D)</name>
    <name type="common">Unicellular red alga</name>
    <dbReference type="NCBI Taxonomy" id="280699"/>
    <lineage>
        <taxon>Eukaryota</taxon>
        <taxon>Rhodophyta</taxon>
        <taxon>Bangiophyceae</taxon>
        <taxon>Cyanidiales</taxon>
        <taxon>Cyanidiaceae</taxon>
        <taxon>Cyanidioschyzon</taxon>
    </lineage>
</organism>
<dbReference type="AlphaFoldDB" id="M1V6P1"/>
<dbReference type="FunFam" id="3.30.70.2570:FF:000001">
    <property type="entry name" value="Translation factor GUF1, mitochondrial"/>
    <property type="match status" value="1"/>
</dbReference>
<dbReference type="OMA" id="EYSFVGY"/>
<dbReference type="Proteomes" id="UP000007014">
    <property type="component" value="Chromosome 4"/>
</dbReference>
<evidence type="ECO:0000256" key="4">
    <source>
        <dbReference type="ARBA" id="ARBA00022917"/>
    </source>
</evidence>
<dbReference type="SUPFAM" id="SSF52540">
    <property type="entry name" value="P-loop containing nucleoside triphosphate hydrolases"/>
    <property type="match status" value="1"/>
</dbReference>
<keyword evidence="2 6" id="KW-0547">Nucleotide-binding</keyword>
<dbReference type="FunFam" id="3.30.70.240:FF:000007">
    <property type="entry name" value="Translation factor GUF1, mitochondrial"/>
    <property type="match status" value="1"/>
</dbReference>
<feature type="region of interest" description="Disordered" evidence="7">
    <location>
        <begin position="124"/>
        <end position="160"/>
    </location>
</feature>
<dbReference type="Gene3D" id="3.30.70.2570">
    <property type="entry name" value="Elongation factor 4, C-terminal domain"/>
    <property type="match status" value="1"/>
</dbReference>
<name>M1V6P1_CYAM1</name>
<keyword evidence="6" id="KW-0472">Membrane</keyword>
<keyword evidence="4 6" id="KW-0648">Protein biosynthesis</keyword>
<dbReference type="Gramene" id="CMD021CT">
    <property type="protein sequence ID" value="CMD021CT"/>
    <property type="gene ID" value="CMD021C"/>
</dbReference>
<dbReference type="CDD" id="cd03699">
    <property type="entry name" value="EF4_II"/>
    <property type="match status" value="1"/>
</dbReference>
<evidence type="ECO:0000256" key="1">
    <source>
        <dbReference type="ARBA" id="ARBA00005454"/>
    </source>
</evidence>
<dbReference type="GO" id="GO:0005525">
    <property type="term" value="F:GTP binding"/>
    <property type="evidence" value="ECO:0007669"/>
    <property type="project" value="UniProtKB-UniRule"/>
</dbReference>
<keyword evidence="6" id="KW-0999">Mitochondrion inner membrane</keyword>
<dbReference type="GO" id="GO:0006412">
    <property type="term" value="P:translation"/>
    <property type="evidence" value="ECO:0007669"/>
    <property type="project" value="UniProtKB-KW"/>
</dbReference>
<evidence type="ECO:0000256" key="7">
    <source>
        <dbReference type="SAM" id="MobiDB-lite"/>
    </source>
</evidence>
<dbReference type="Pfam" id="PF03144">
    <property type="entry name" value="GTP_EFTU_D2"/>
    <property type="match status" value="1"/>
</dbReference>
<dbReference type="GeneID" id="16992575"/>
<dbReference type="Gene3D" id="3.30.70.870">
    <property type="entry name" value="Elongation Factor G (Translational Gtpase), domain 3"/>
    <property type="match status" value="1"/>
</dbReference>
<feature type="binding site" evidence="6">
    <location>
        <begin position="245"/>
        <end position="249"/>
    </location>
    <ligand>
        <name>GTP</name>
        <dbReference type="ChEBI" id="CHEBI:37565"/>
    </ligand>
</feature>
<dbReference type="NCBIfam" id="TIGR00231">
    <property type="entry name" value="small_GTP"/>
    <property type="match status" value="1"/>
</dbReference>
<comment type="function">
    <text evidence="6">Promotes mitochondrial protein synthesis. May act as a fidelity factor of the translation reaction, by catalyzing a one-codon backward translocation of tRNAs on improperly translocated ribosomes. Binds to mitochondrial ribosomes in a GTP-dependent manner.</text>
</comment>
<comment type="similarity">
    <text evidence="6">Belongs to the GTP-binding elongation factor family. LepA subfamily.</text>
</comment>
<evidence type="ECO:0000256" key="5">
    <source>
        <dbReference type="ARBA" id="ARBA00023134"/>
    </source>
</evidence>
<dbReference type="KEGG" id="cme:CYME_CMD021C"/>
<gene>
    <name evidence="9" type="ORF">CYME_CMD021C</name>
</gene>
<evidence type="ECO:0000256" key="2">
    <source>
        <dbReference type="ARBA" id="ARBA00022741"/>
    </source>
</evidence>
<dbReference type="Gene3D" id="3.40.50.300">
    <property type="entry name" value="P-loop containing nucleotide triphosphate hydrolases"/>
    <property type="match status" value="1"/>
</dbReference>
<dbReference type="FunFam" id="3.30.70.870:FF:000004">
    <property type="entry name" value="Translation factor GUF1, mitochondrial"/>
    <property type="match status" value="1"/>
</dbReference>
<dbReference type="HOGENOM" id="CLU_009995_3_1_1"/>
<dbReference type="PRINTS" id="PR00315">
    <property type="entry name" value="ELONGATNFCT"/>
</dbReference>
<comment type="caution">
    <text evidence="6">Lacks conserved residue(s) required for the propagation of feature annotation.</text>
</comment>
<keyword evidence="3 6" id="KW-0378">Hydrolase</keyword>
<comment type="catalytic activity">
    <reaction evidence="6">
        <text>GTP + H2O = GDP + phosphate + H(+)</text>
        <dbReference type="Rhea" id="RHEA:19669"/>
        <dbReference type="ChEBI" id="CHEBI:15377"/>
        <dbReference type="ChEBI" id="CHEBI:15378"/>
        <dbReference type="ChEBI" id="CHEBI:37565"/>
        <dbReference type="ChEBI" id="CHEBI:43474"/>
        <dbReference type="ChEBI" id="CHEBI:58189"/>
        <dbReference type="EC" id="3.6.5.n1"/>
    </reaction>
</comment>
<keyword evidence="5 6" id="KW-0342">GTP-binding</keyword>
<dbReference type="CDD" id="cd16260">
    <property type="entry name" value="EF4_III"/>
    <property type="match status" value="1"/>
</dbReference>
<dbReference type="HAMAP" id="MF_00071">
    <property type="entry name" value="LepA"/>
    <property type="match status" value="1"/>
</dbReference>
<dbReference type="PROSITE" id="PS51722">
    <property type="entry name" value="G_TR_2"/>
    <property type="match status" value="1"/>
</dbReference>
<dbReference type="EMBL" id="AP006486">
    <property type="protein sequence ID" value="BAM79114.1"/>
    <property type="molecule type" value="Genomic_DNA"/>
</dbReference>
<dbReference type="RefSeq" id="XP_005535400.1">
    <property type="nucleotide sequence ID" value="XM_005535343.1"/>
</dbReference>
<evidence type="ECO:0000256" key="3">
    <source>
        <dbReference type="ARBA" id="ARBA00022801"/>
    </source>
</evidence>
<dbReference type="InterPro" id="IPR031157">
    <property type="entry name" value="G_TR_CS"/>
</dbReference>
<dbReference type="FunFam" id="2.40.30.10:FF:000015">
    <property type="entry name" value="Translation factor GUF1, mitochondrial"/>
    <property type="match status" value="1"/>
</dbReference>
<dbReference type="InterPro" id="IPR004161">
    <property type="entry name" value="EFTu-like_2"/>
</dbReference>
<reference evidence="9 10" key="1">
    <citation type="journal article" date="2004" name="Nature">
        <title>Genome sequence of the ultrasmall unicellular red alga Cyanidioschyzon merolae 10D.</title>
        <authorList>
            <person name="Matsuzaki M."/>
            <person name="Misumi O."/>
            <person name="Shin-i T."/>
            <person name="Maruyama S."/>
            <person name="Takahara M."/>
            <person name="Miyagishima S."/>
            <person name="Mori T."/>
            <person name="Nishida K."/>
            <person name="Yagisawa F."/>
            <person name="Nishida K."/>
            <person name="Yoshida Y."/>
            <person name="Nishimura Y."/>
            <person name="Nakao S."/>
            <person name="Kobayashi T."/>
            <person name="Momoyama Y."/>
            <person name="Higashiyama T."/>
            <person name="Minoda A."/>
            <person name="Sano M."/>
            <person name="Nomoto H."/>
            <person name="Oishi K."/>
            <person name="Hayashi H."/>
            <person name="Ohta F."/>
            <person name="Nishizaka S."/>
            <person name="Haga S."/>
            <person name="Miura S."/>
            <person name="Morishita T."/>
            <person name="Kabeya Y."/>
            <person name="Terasawa K."/>
            <person name="Suzuki Y."/>
            <person name="Ishii Y."/>
            <person name="Asakawa S."/>
            <person name="Takano H."/>
            <person name="Ohta N."/>
            <person name="Kuroiwa H."/>
            <person name="Tanaka K."/>
            <person name="Shimizu N."/>
            <person name="Sugano S."/>
            <person name="Sato N."/>
            <person name="Nozaki H."/>
            <person name="Ogasawara N."/>
            <person name="Kohara Y."/>
            <person name="Kuroiwa T."/>
        </authorList>
    </citation>
    <scope>NUCLEOTIDE SEQUENCE [LARGE SCALE GENOMIC DNA]</scope>
    <source>
        <strain evidence="9 10">10D</strain>
    </source>
</reference>
<dbReference type="Pfam" id="PF00009">
    <property type="entry name" value="GTP_EFTU"/>
    <property type="match status" value="1"/>
</dbReference>
<dbReference type="GO" id="GO:0003924">
    <property type="term" value="F:GTPase activity"/>
    <property type="evidence" value="ECO:0007669"/>
    <property type="project" value="UniProtKB-UniRule"/>
</dbReference>
<dbReference type="eggNOG" id="KOG0462">
    <property type="taxonomic scope" value="Eukaryota"/>
</dbReference>
<dbReference type="PROSITE" id="PS00301">
    <property type="entry name" value="G_TR_1"/>
    <property type="match status" value="1"/>
</dbReference>
<evidence type="ECO:0000256" key="6">
    <source>
        <dbReference type="HAMAP-Rule" id="MF_03137"/>
    </source>
</evidence>
<dbReference type="InterPro" id="IPR005225">
    <property type="entry name" value="Small_GTP-bd"/>
</dbReference>
<dbReference type="InterPro" id="IPR038363">
    <property type="entry name" value="LepA_C_sf"/>
</dbReference>
<keyword evidence="10" id="KW-1185">Reference proteome</keyword>
<dbReference type="CDD" id="cd03709">
    <property type="entry name" value="lepA_C"/>
    <property type="match status" value="1"/>
</dbReference>
<dbReference type="InterPro" id="IPR013842">
    <property type="entry name" value="LepA_CTD"/>
</dbReference>
<evidence type="ECO:0000313" key="10">
    <source>
        <dbReference type="Proteomes" id="UP000007014"/>
    </source>
</evidence>
<dbReference type="Gene3D" id="3.30.70.240">
    <property type="match status" value="1"/>
</dbReference>
<dbReference type="GO" id="GO:0045727">
    <property type="term" value="P:positive regulation of translation"/>
    <property type="evidence" value="ECO:0007669"/>
    <property type="project" value="UniProtKB-UniRule"/>
</dbReference>
<dbReference type="Gene3D" id="2.40.30.10">
    <property type="entry name" value="Translation factors"/>
    <property type="match status" value="1"/>
</dbReference>
<dbReference type="SUPFAM" id="SSF54980">
    <property type="entry name" value="EF-G C-terminal domain-like"/>
    <property type="match status" value="2"/>
</dbReference>
<feature type="compositionally biased region" description="Polar residues" evidence="7">
    <location>
        <begin position="126"/>
        <end position="138"/>
    </location>
</feature>
<dbReference type="PANTHER" id="PTHR43512">
    <property type="entry name" value="TRANSLATION FACTOR GUF1-RELATED"/>
    <property type="match status" value="1"/>
</dbReference>
<dbReference type="CDD" id="cd01890">
    <property type="entry name" value="LepA"/>
    <property type="match status" value="1"/>
</dbReference>
<dbReference type="FunFam" id="3.40.50.300:FF:000078">
    <property type="entry name" value="Elongation factor 4"/>
    <property type="match status" value="1"/>
</dbReference>
<accession>M1V6P1</accession>
<dbReference type="Pfam" id="PF00679">
    <property type="entry name" value="EFG_C"/>
    <property type="match status" value="1"/>
</dbReference>
<dbReference type="Pfam" id="PF06421">
    <property type="entry name" value="LepA_C"/>
    <property type="match status" value="1"/>
</dbReference>
<dbReference type="GO" id="GO:0005759">
    <property type="term" value="C:mitochondrial matrix"/>
    <property type="evidence" value="ECO:0007669"/>
    <property type="project" value="UniProtKB-UniRule"/>
</dbReference>
<dbReference type="InterPro" id="IPR035647">
    <property type="entry name" value="EFG_III/V"/>
</dbReference>
<sequence>MHTNAERVPSRGQCAYEPQRIVPERQLPSEARALACAGRVQCLRSGTGTSRSGVLPTNSERDRLSGRWQAPALAFAVMSPTLYNVFRRHMNWRQCALLPAAFADRARLPLDLKRCARDSGRALSLRAQQSLPQNTTRETPSKPVAPTPPFQTDGEQHAQPQGRLIRVPPSRIRNFSITAHVDAGKSTLADRLLERTGAVSAREMREQYLDSLELERERGITVKLQAARMNYTAHDGQTYVLNLIDTPGHVDFSYEVSRSLQACEGALLLVDATKGVEAQTLANAYLAMENNLEIVPILNKIDLPAAQPEQASQEVEQVIGIDMRDAVRTSAKLGIGIEETLEAIVKRIPPPRVRDENAPLRALIFDSAYDDYRGVVVYFRIVDGTLRKSDRIRFMANGREYDVDEIGVFTPKPLPVEELSVGEVGYLVAGIKTVAHARVGDTITLARHPASEPLPGYKEVKPMVFSGIFPADASMYNQLRDALEKLKLNDAALYYENENSPALGFGFRCGFLGLLHLDVVIERLETEYDLDLVTTAPSVVYRVHTTSGEVLEIDNPCKLPPPTNIERIEEPYVRIEMITPAEYVGSLMELAQSRRGEFLDMRFLTESRVVLIYEMALGEMVSDFFDQLKSRSKGFAGLDYRLVGYRASDLVKLDISIHGEVVDAMSVICHQSAAQAIGRSLCQRLLEIVPRQQFKVAIQARIGSKVIASEHLNALRKDVTAKLYGGDVTRKKKLLEKQKRGKKIAAERALASGIRVPKEAFRAILTAKRDAAS</sequence>
<dbReference type="EC" id="3.6.5.n1" evidence="6"/>
<dbReference type="InterPro" id="IPR027417">
    <property type="entry name" value="P-loop_NTPase"/>
</dbReference>
<feature type="binding site" evidence="6">
    <location>
        <begin position="299"/>
        <end position="302"/>
    </location>
    <ligand>
        <name>GTP</name>
        <dbReference type="ChEBI" id="CHEBI:37565"/>
    </ligand>
</feature>
<evidence type="ECO:0000259" key="8">
    <source>
        <dbReference type="PROSITE" id="PS51722"/>
    </source>
</evidence>
<reference evidence="9 10" key="2">
    <citation type="journal article" date="2007" name="BMC Biol.">
        <title>A 100%-complete sequence reveals unusually simple genomic features in the hot-spring red alga Cyanidioschyzon merolae.</title>
        <authorList>
            <person name="Nozaki H."/>
            <person name="Takano H."/>
            <person name="Misumi O."/>
            <person name="Terasawa K."/>
            <person name="Matsuzaki M."/>
            <person name="Maruyama S."/>
            <person name="Nishida K."/>
            <person name="Yagisawa F."/>
            <person name="Yoshida Y."/>
            <person name="Fujiwara T."/>
            <person name="Takio S."/>
            <person name="Tamura K."/>
            <person name="Chung S.J."/>
            <person name="Nakamura S."/>
            <person name="Kuroiwa H."/>
            <person name="Tanaka K."/>
            <person name="Sato N."/>
            <person name="Kuroiwa T."/>
        </authorList>
    </citation>
    <scope>NUCLEOTIDE SEQUENCE [LARGE SCALE GENOMIC DNA]</scope>
    <source>
        <strain evidence="9 10">10D</strain>
    </source>
</reference>
<dbReference type="PANTHER" id="PTHR43512:SF4">
    <property type="entry name" value="TRANSLATION FACTOR GUF1 HOMOLOG, CHLOROPLASTIC"/>
    <property type="match status" value="1"/>
</dbReference>
<dbReference type="InterPro" id="IPR000795">
    <property type="entry name" value="T_Tr_GTP-bd_dom"/>
</dbReference>
<feature type="domain" description="Tr-type G" evidence="8">
    <location>
        <begin position="170"/>
        <end position="352"/>
    </location>
</feature>
<dbReference type="STRING" id="280699.M1V6P1"/>